<comment type="caution">
    <text evidence="1">The sequence shown here is derived from an EMBL/GenBank/DDBJ whole genome shotgun (WGS) entry which is preliminary data.</text>
</comment>
<protein>
    <submittedName>
        <fullName evidence="1">Uncharacterized protein</fullName>
    </submittedName>
</protein>
<sequence length="33" mass="3412">MAISRISSLSKGVVNTWGTDIVAMSVPYGDGQA</sequence>
<gene>
    <name evidence="1" type="ORF">FHR96_000561</name>
</gene>
<evidence type="ECO:0000313" key="1">
    <source>
        <dbReference type="EMBL" id="MBB3139714.1"/>
    </source>
</evidence>
<proteinExistence type="predicted"/>
<dbReference type="AlphaFoldDB" id="A0A7W5G431"/>
<accession>A0A7W5G431</accession>
<keyword evidence="2" id="KW-1185">Reference proteome</keyword>
<organism evidence="1 2">
    <name type="scientific">Halomonas organivorans</name>
    <dbReference type="NCBI Taxonomy" id="257772"/>
    <lineage>
        <taxon>Bacteria</taxon>
        <taxon>Pseudomonadati</taxon>
        <taxon>Pseudomonadota</taxon>
        <taxon>Gammaproteobacteria</taxon>
        <taxon>Oceanospirillales</taxon>
        <taxon>Halomonadaceae</taxon>
        <taxon>Halomonas</taxon>
    </lineage>
</organism>
<dbReference type="Proteomes" id="UP000525987">
    <property type="component" value="Unassembled WGS sequence"/>
</dbReference>
<reference evidence="1 2" key="1">
    <citation type="submission" date="2020-08" db="EMBL/GenBank/DDBJ databases">
        <title>Genomic Encyclopedia of Type Strains, Phase III (KMG-III): the genomes of soil and plant-associated and newly described type strains.</title>
        <authorList>
            <person name="Whitman W."/>
        </authorList>
    </citation>
    <scope>NUCLEOTIDE SEQUENCE [LARGE SCALE GENOMIC DNA]</scope>
    <source>
        <strain evidence="1 2">CECT 5995</strain>
    </source>
</reference>
<name>A0A7W5G431_9GAMM</name>
<dbReference type="EMBL" id="JACHXM010000002">
    <property type="protein sequence ID" value="MBB3139714.1"/>
    <property type="molecule type" value="Genomic_DNA"/>
</dbReference>
<evidence type="ECO:0000313" key="2">
    <source>
        <dbReference type="Proteomes" id="UP000525987"/>
    </source>
</evidence>